<dbReference type="AlphaFoldDB" id="A0A0L0D308"/>
<proteinExistence type="predicted"/>
<dbReference type="InterPro" id="IPR019412">
    <property type="entry name" value="IML2/TPR_39"/>
</dbReference>
<gene>
    <name evidence="1" type="ORF">AMSG_11563</name>
</gene>
<name>A0A0L0D308_THETB</name>
<dbReference type="SUPFAM" id="SSF48452">
    <property type="entry name" value="TPR-like"/>
    <property type="match status" value="1"/>
</dbReference>
<dbReference type="PANTHER" id="PTHR31859:SF1">
    <property type="entry name" value="TETRATRICOPEPTIDE REPEAT PROTEIN 39C"/>
    <property type="match status" value="1"/>
</dbReference>
<dbReference type="Pfam" id="PF10300">
    <property type="entry name" value="Iml2-TPR_39"/>
    <property type="match status" value="1"/>
</dbReference>
<dbReference type="RefSeq" id="XP_013752589.1">
    <property type="nucleotide sequence ID" value="XM_013897135.1"/>
</dbReference>
<accession>A0A0L0D308</accession>
<dbReference type="GeneID" id="25569485"/>
<dbReference type="InterPro" id="IPR011990">
    <property type="entry name" value="TPR-like_helical_dom_sf"/>
</dbReference>
<sequence length="487" mass="50367">MHTTHAVVADAMALAWNNRFDEAAAALDVAMTDGLGLGEGEGEGEGDDQLGEIPVLVSFITGSVDDKHEALERLSKALDAAAAVGRDSGLYALRKSWHGFRALRDEDVVGESAGLSLQLDYGLGLMYFLIALAPKGMASMILRLIGFEADRDAGLASLRKVVNAGPKASIAAPWALAVLLANSLYFPRGFGSNVDILDDARGLLDLALHHWPTSSLFHMLRGQLARKVGNPGEAAAAAEAALAASAGIPVAHLYAADAASAAFAACAWADAVQLFSALLDATAPSGASGKSSRTAFEIRGLCALCYAAALAQLPGRSAEAADALARVPNYVCKSSRFDALASETATRSAKLGPAGLALLAFEITYLKRELKPMRGVVLATYAAGLEDASAEADGDAALIAGLLRAAVAVNAGELEAAAAGLSTVASSEPAHASHVVPYAQFELAELAYSAGNLAGAREWLDRAEACSGYGWQAPLELRIKQARKQLA</sequence>
<dbReference type="Gene3D" id="1.25.40.10">
    <property type="entry name" value="Tetratricopeptide repeat domain"/>
    <property type="match status" value="1"/>
</dbReference>
<dbReference type="OrthoDB" id="2154985at2759"/>
<reference evidence="1 2" key="1">
    <citation type="submission" date="2010-05" db="EMBL/GenBank/DDBJ databases">
        <title>The Genome Sequence of Thecamonas trahens ATCC 50062.</title>
        <authorList>
            <consortium name="The Broad Institute Genome Sequencing Platform"/>
            <person name="Russ C."/>
            <person name="Cuomo C."/>
            <person name="Shea T."/>
            <person name="Young S.K."/>
            <person name="Zeng Q."/>
            <person name="Koehrsen M."/>
            <person name="Haas B."/>
            <person name="Borodovsky M."/>
            <person name="Guigo R."/>
            <person name="Alvarado L."/>
            <person name="Berlin A."/>
            <person name="Bochicchio J."/>
            <person name="Borenstein D."/>
            <person name="Chapman S."/>
            <person name="Chen Z."/>
            <person name="Freedman E."/>
            <person name="Gellesch M."/>
            <person name="Goldberg J."/>
            <person name="Griggs A."/>
            <person name="Gujja S."/>
            <person name="Heilman E."/>
            <person name="Heiman D."/>
            <person name="Hepburn T."/>
            <person name="Howarth C."/>
            <person name="Jen D."/>
            <person name="Larson L."/>
            <person name="Mehta T."/>
            <person name="Park D."/>
            <person name="Pearson M."/>
            <person name="Roberts A."/>
            <person name="Saif S."/>
            <person name="Shenoy N."/>
            <person name="Sisk P."/>
            <person name="Stolte C."/>
            <person name="Sykes S."/>
            <person name="Thomson T."/>
            <person name="Walk T."/>
            <person name="White J."/>
            <person name="Yandava C."/>
            <person name="Burger G."/>
            <person name="Gray M.W."/>
            <person name="Holland P.W.H."/>
            <person name="King N."/>
            <person name="Lang F.B.F."/>
            <person name="Roger A.J."/>
            <person name="Ruiz-Trillo I."/>
            <person name="Lander E."/>
            <person name="Nusbaum C."/>
        </authorList>
    </citation>
    <scope>NUCLEOTIDE SEQUENCE [LARGE SCALE GENOMIC DNA]</scope>
    <source>
        <strain evidence="1 2">ATCC 50062</strain>
    </source>
</reference>
<dbReference type="Proteomes" id="UP000054408">
    <property type="component" value="Unassembled WGS sequence"/>
</dbReference>
<protein>
    <submittedName>
        <fullName evidence="1">Uncharacterized protein</fullName>
    </submittedName>
</protein>
<keyword evidence="2" id="KW-1185">Reference proteome</keyword>
<dbReference type="PANTHER" id="PTHR31859">
    <property type="entry name" value="TETRATRICOPEPTIDE REPEAT PROTEIN 39 FAMILY MEMBER"/>
    <property type="match status" value="1"/>
</dbReference>
<evidence type="ECO:0000313" key="2">
    <source>
        <dbReference type="Proteomes" id="UP000054408"/>
    </source>
</evidence>
<organism evidence="1 2">
    <name type="scientific">Thecamonas trahens ATCC 50062</name>
    <dbReference type="NCBI Taxonomy" id="461836"/>
    <lineage>
        <taxon>Eukaryota</taxon>
        <taxon>Apusozoa</taxon>
        <taxon>Apusomonadida</taxon>
        <taxon>Apusomonadidae</taxon>
        <taxon>Thecamonas</taxon>
    </lineage>
</organism>
<dbReference type="EMBL" id="GL349543">
    <property type="protein sequence ID" value="KNC46722.1"/>
    <property type="molecule type" value="Genomic_DNA"/>
</dbReference>
<evidence type="ECO:0000313" key="1">
    <source>
        <dbReference type="EMBL" id="KNC46722.1"/>
    </source>
</evidence>